<proteinExistence type="predicted"/>
<sequence>MVDDEDAMQGRLDYLLKLIGHQSGPTPGDCVEVADTGHRVHVRDTRNRELGHLSFPAASWNAFIAALNDDRLTG</sequence>
<gene>
    <name evidence="2" type="ORF">ACFQZU_09460</name>
</gene>
<feature type="domain" description="DUF397" evidence="1">
    <location>
        <begin position="23"/>
        <end position="67"/>
    </location>
</feature>
<evidence type="ECO:0000313" key="3">
    <source>
        <dbReference type="Proteomes" id="UP001596956"/>
    </source>
</evidence>
<evidence type="ECO:0000313" key="2">
    <source>
        <dbReference type="EMBL" id="MFD0801544.1"/>
    </source>
</evidence>
<dbReference type="InterPro" id="IPR007278">
    <property type="entry name" value="DUF397"/>
</dbReference>
<evidence type="ECO:0000259" key="1">
    <source>
        <dbReference type="Pfam" id="PF04149"/>
    </source>
</evidence>
<name>A0ABW3BFM6_9ACTN</name>
<keyword evidence="3" id="KW-1185">Reference proteome</keyword>
<dbReference type="Proteomes" id="UP001596956">
    <property type="component" value="Unassembled WGS sequence"/>
</dbReference>
<accession>A0ABW3BFM6</accession>
<protein>
    <submittedName>
        <fullName evidence="2">DUF397 domain-containing protein</fullName>
    </submittedName>
</protein>
<dbReference type="EMBL" id="JBHTHR010000243">
    <property type="protein sequence ID" value="MFD0801544.1"/>
    <property type="molecule type" value="Genomic_DNA"/>
</dbReference>
<organism evidence="2 3">
    <name type="scientific">Streptomonospora algeriensis</name>
    <dbReference type="NCBI Taxonomy" id="995084"/>
    <lineage>
        <taxon>Bacteria</taxon>
        <taxon>Bacillati</taxon>
        <taxon>Actinomycetota</taxon>
        <taxon>Actinomycetes</taxon>
        <taxon>Streptosporangiales</taxon>
        <taxon>Nocardiopsidaceae</taxon>
        <taxon>Streptomonospora</taxon>
    </lineage>
</organism>
<dbReference type="Pfam" id="PF04149">
    <property type="entry name" value="DUF397"/>
    <property type="match status" value="1"/>
</dbReference>
<reference evidence="3" key="1">
    <citation type="journal article" date="2019" name="Int. J. Syst. Evol. Microbiol.">
        <title>The Global Catalogue of Microorganisms (GCM) 10K type strain sequencing project: providing services to taxonomists for standard genome sequencing and annotation.</title>
        <authorList>
            <consortium name="The Broad Institute Genomics Platform"/>
            <consortium name="The Broad Institute Genome Sequencing Center for Infectious Disease"/>
            <person name="Wu L."/>
            <person name="Ma J."/>
        </authorList>
    </citation>
    <scope>NUCLEOTIDE SEQUENCE [LARGE SCALE GENOMIC DNA]</scope>
    <source>
        <strain evidence="3">CCUG 63369</strain>
    </source>
</reference>
<comment type="caution">
    <text evidence="2">The sequence shown here is derived from an EMBL/GenBank/DDBJ whole genome shotgun (WGS) entry which is preliminary data.</text>
</comment>